<dbReference type="Pfam" id="PF01569">
    <property type="entry name" value="PAP2"/>
    <property type="match status" value="1"/>
</dbReference>
<feature type="transmembrane region" description="Helical" evidence="2">
    <location>
        <begin position="33"/>
        <end position="51"/>
    </location>
</feature>
<comment type="caution">
    <text evidence="4">The sequence shown here is derived from an EMBL/GenBank/DDBJ whole genome shotgun (WGS) entry which is preliminary data.</text>
</comment>
<evidence type="ECO:0000256" key="1">
    <source>
        <dbReference type="SAM" id="MobiDB-lite"/>
    </source>
</evidence>
<keyword evidence="2" id="KW-0812">Transmembrane</keyword>
<feature type="region of interest" description="Disordered" evidence="1">
    <location>
        <begin position="296"/>
        <end position="320"/>
    </location>
</feature>
<sequence>MLTAFMHAVSAAGSAAFYVPLLVVLYWCAAPRLAARGAVLLLLSATLNTLLKLVFHDPRPFWTDPSVEALAAHSSFGMPSGHAQNGIVAWGFLASQARRPVPWAGAVVMIVLIGVSRVYLGVHSVWQVLAGWAIGGALLLLALTAGPAVVAWWGRQRLPLQTSLSLGAPLLLLGATWAAFQPIENFRYPAEWRRAIIEAGGDVEPLSLTQAAMVTGALCGLLAGLSIAARRGLPDPGGTVPRRLARIGVGVAGALPLLALNLPFGGPDPVRAFAVQALVALWATAGTAEAFGRLGLAARPRPDPTPAVPRPGDGPPGLRQ</sequence>
<protein>
    <submittedName>
        <fullName evidence="4">Phosphatase PAP2 family protein</fullName>
    </submittedName>
</protein>
<proteinExistence type="predicted"/>
<gene>
    <name evidence="4" type="ORF">ACFQ11_35265</name>
</gene>
<organism evidence="4 5">
    <name type="scientific">Actinomadura sediminis</name>
    <dbReference type="NCBI Taxonomy" id="1038904"/>
    <lineage>
        <taxon>Bacteria</taxon>
        <taxon>Bacillati</taxon>
        <taxon>Actinomycetota</taxon>
        <taxon>Actinomycetes</taxon>
        <taxon>Streptosporangiales</taxon>
        <taxon>Thermomonosporaceae</taxon>
        <taxon>Actinomadura</taxon>
    </lineage>
</organism>
<dbReference type="InterPro" id="IPR000326">
    <property type="entry name" value="PAP2/HPO"/>
</dbReference>
<name>A0ABW3EYZ5_9ACTN</name>
<evidence type="ECO:0000256" key="2">
    <source>
        <dbReference type="SAM" id="Phobius"/>
    </source>
</evidence>
<dbReference type="SMART" id="SM00014">
    <property type="entry name" value="acidPPc"/>
    <property type="match status" value="1"/>
</dbReference>
<keyword evidence="2" id="KW-0472">Membrane</keyword>
<keyword evidence="5" id="KW-1185">Reference proteome</keyword>
<dbReference type="Gene3D" id="1.20.144.10">
    <property type="entry name" value="Phosphatidic acid phosphatase type 2/haloperoxidase"/>
    <property type="match status" value="1"/>
</dbReference>
<evidence type="ECO:0000313" key="4">
    <source>
        <dbReference type="EMBL" id="MFD0905678.1"/>
    </source>
</evidence>
<feature type="transmembrane region" description="Helical" evidence="2">
    <location>
        <begin position="7"/>
        <end position="27"/>
    </location>
</feature>
<dbReference type="PANTHER" id="PTHR14969:SF13">
    <property type="entry name" value="AT30094P"/>
    <property type="match status" value="1"/>
</dbReference>
<feature type="transmembrane region" description="Helical" evidence="2">
    <location>
        <begin position="101"/>
        <end position="120"/>
    </location>
</feature>
<dbReference type="EMBL" id="JBHTJA010000156">
    <property type="protein sequence ID" value="MFD0905678.1"/>
    <property type="molecule type" value="Genomic_DNA"/>
</dbReference>
<evidence type="ECO:0000259" key="3">
    <source>
        <dbReference type="SMART" id="SM00014"/>
    </source>
</evidence>
<dbReference type="PANTHER" id="PTHR14969">
    <property type="entry name" value="SPHINGOSINE-1-PHOSPHATE PHOSPHOHYDROLASE"/>
    <property type="match status" value="1"/>
</dbReference>
<dbReference type="RefSeq" id="WP_378306825.1">
    <property type="nucleotide sequence ID" value="NZ_JBHTJA010000156.1"/>
</dbReference>
<feature type="transmembrane region" description="Helical" evidence="2">
    <location>
        <begin position="132"/>
        <end position="152"/>
    </location>
</feature>
<reference evidence="5" key="1">
    <citation type="journal article" date="2019" name="Int. J. Syst. Evol. Microbiol.">
        <title>The Global Catalogue of Microorganisms (GCM) 10K type strain sequencing project: providing services to taxonomists for standard genome sequencing and annotation.</title>
        <authorList>
            <consortium name="The Broad Institute Genomics Platform"/>
            <consortium name="The Broad Institute Genome Sequencing Center for Infectious Disease"/>
            <person name="Wu L."/>
            <person name="Ma J."/>
        </authorList>
    </citation>
    <scope>NUCLEOTIDE SEQUENCE [LARGE SCALE GENOMIC DNA]</scope>
    <source>
        <strain evidence="5">JCM 31202</strain>
    </source>
</reference>
<feature type="domain" description="Phosphatidic acid phosphatase type 2/haloperoxidase" evidence="3">
    <location>
        <begin position="35"/>
        <end position="143"/>
    </location>
</feature>
<feature type="compositionally biased region" description="Pro residues" evidence="1">
    <location>
        <begin position="303"/>
        <end position="314"/>
    </location>
</feature>
<accession>A0ABW3EYZ5</accession>
<evidence type="ECO:0000313" key="5">
    <source>
        <dbReference type="Proteomes" id="UP001596972"/>
    </source>
</evidence>
<dbReference type="InterPro" id="IPR036938">
    <property type="entry name" value="PAP2/HPO_sf"/>
</dbReference>
<dbReference type="SUPFAM" id="SSF48317">
    <property type="entry name" value="Acid phosphatase/Vanadium-dependent haloperoxidase"/>
    <property type="match status" value="1"/>
</dbReference>
<keyword evidence="2" id="KW-1133">Transmembrane helix</keyword>
<dbReference type="Proteomes" id="UP001596972">
    <property type="component" value="Unassembled WGS sequence"/>
</dbReference>